<keyword evidence="1" id="KW-0812">Transmembrane</keyword>
<dbReference type="Gene3D" id="2.60.40.1630">
    <property type="entry name" value="bacillus anthracis domain"/>
    <property type="match status" value="1"/>
</dbReference>
<dbReference type="Pfam" id="PF18705">
    <property type="entry name" value="DUF5643"/>
    <property type="match status" value="1"/>
</dbReference>
<keyword evidence="1" id="KW-1133">Transmembrane helix</keyword>
<gene>
    <name evidence="4" type="ORF">UN64_16945</name>
</gene>
<evidence type="ECO:0000259" key="2">
    <source>
        <dbReference type="Pfam" id="PF13786"/>
    </source>
</evidence>
<protein>
    <recommendedName>
        <fullName evidence="6">DUF4179 domain-containing protein</fullName>
    </recommendedName>
</protein>
<dbReference type="EMBL" id="MQMF01000004">
    <property type="protein sequence ID" value="OOE10090.1"/>
    <property type="molecule type" value="Genomic_DNA"/>
</dbReference>
<feature type="transmembrane region" description="Helical" evidence="1">
    <location>
        <begin position="51"/>
        <end position="70"/>
    </location>
</feature>
<name>A0A1V3G4G6_9BACL</name>
<dbReference type="Pfam" id="PF13786">
    <property type="entry name" value="DUF4179"/>
    <property type="match status" value="1"/>
</dbReference>
<keyword evidence="1" id="KW-0472">Membrane</keyword>
<reference evidence="4 5" key="1">
    <citation type="submission" date="2016-11" db="EMBL/GenBank/DDBJ databases">
        <authorList>
            <person name="Jaros S."/>
            <person name="Januszkiewicz K."/>
            <person name="Wedrychowicz H."/>
        </authorList>
    </citation>
    <scope>NUCLEOTIDE SEQUENCE [LARGE SCALE GENOMIC DNA]</scope>
    <source>
        <strain evidence="4 5">Con a/3</strain>
    </source>
</reference>
<dbReference type="InterPro" id="IPR025436">
    <property type="entry name" value="DUF4179"/>
</dbReference>
<accession>A0A1V3G4G6</accession>
<proteinExistence type="predicted"/>
<evidence type="ECO:0000259" key="3">
    <source>
        <dbReference type="Pfam" id="PF18705"/>
    </source>
</evidence>
<evidence type="ECO:0000313" key="5">
    <source>
        <dbReference type="Proteomes" id="UP000188597"/>
    </source>
</evidence>
<feature type="domain" description="DUF5643" evidence="3">
    <location>
        <begin position="223"/>
        <end position="334"/>
    </location>
</feature>
<comment type="caution">
    <text evidence="4">The sequence shown here is derived from an EMBL/GenBank/DDBJ whole genome shotgun (WGS) entry which is preliminary data.</text>
</comment>
<sequence length="434" mass="49576">MFKREEEQLNNFKKEYDNIPLSLDKLDQAIMTGLNKAKLEERKSKRKKNSIYGFIAAALLFIGLFSSIRISPVFASYISEIPGMEKIVELIRDDKGRLAAVENKYYQELGVTSEVKDGLKVTLDGTIADEMGIVLYYTLHSEEKQKSMMIDKVKLRAKDGTPLDEASISYGAPHESEKGQHSYSGEIEYFFEAPLTAKEYIVDIEVSGEKYSLPFTLKDFKKKKEYPINQTMELEGQKINVEKIIVYPLRIAVYLEADPNNEKQILNFDDLRIVDEKGEVWGKILNGVTGAGENGAKQEIYLQSNYFHEPKELYLVLNKAQAVNKNELYVIVDPQQQKILKQPEVNMIKDLKVVGNDLAFTMKMKEFPYSMFSEAFEISGEKIELASNYMTTSSEGTQVNGVYITGLSTRKEPIKLKLSYYPSWIKGNEKIRIK</sequence>
<dbReference type="Proteomes" id="UP000188597">
    <property type="component" value="Unassembled WGS sequence"/>
</dbReference>
<dbReference type="AlphaFoldDB" id="A0A1V3G4G6"/>
<organism evidence="4 5">
    <name type="scientific">Fictibacillus arsenicus</name>
    <dbReference type="NCBI Taxonomy" id="255247"/>
    <lineage>
        <taxon>Bacteria</taxon>
        <taxon>Bacillati</taxon>
        <taxon>Bacillota</taxon>
        <taxon>Bacilli</taxon>
        <taxon>Bacillales</taxon>
        <taxon>Fictibacillaceae</taxon>
        <taxon>Fictibacillus</taxon>
    </lineage>
</organism>
<feature type="domain" description="DUF4179" evidence="2">
    <location>
        <begin position="45"/>
        <end position="141"/>
    </location>
</feature>
<evidence type="ECO:0000313" key="4">
    <source>
        <dbReference type="EMBL" id="OOE10090.1"/>
    </source>
</evidence>
<dbReference type="InterPro" id="IPR040680">
    <property type="entry name" value="DUF5643"/>
</dbReference>
<evidence type="ECO:0008006" key="6">
    <source>
        <dbReference type="Google" id="ProtNLM"/>
    </source>
</evidence>
<dbReference type="OrthoDB" id="2725974at2"/>
<evidence type="ECO:0000256" key="1">
    <source>
        <dbReference type="SAM" id="Phobius"/>
    </source>
</evidence>
<dbReference type="RefSeq" id="WP_077364946.1">
    <property type="nucleotide sequence ID" value="NZ_MQMF01000004.1"/>
</dbReference>